<gene>
    <name evidence="9" type="ORF">ACFH04_30855</name>
</gene>
<evidence type="ECO:0000256" key="4">
    <source>
        <dbReference type="ARBA" id="ARBA00022825"/>
    </source>
</evidence>
<keyword evidence="7" id="KW-0812">Transmembrane</keyword>
<accession>A0ABV6TQL7</accession>
<feature type="active site" description="Charge relay system" evidence="5">
    <location>
        <position position="37"/>
    </location>
</feature>
<protein>
    <submittedName>
        <fullName evidence="9">S8 family serine peptidase</fullName>
    </submittedName>
</protein>
<keyword evidence="3 5" id="KW-0378">Hydrolase</keyword>
<evidence type="ECO:0000256" key="1">
    <source>
        <dbReference type="ARBA" id="ARBA00011073"/>
    </source>
</evidence>
<evidence type="ECO:0000256" key="6">
    <source>
        <dbReference type="SAM" id="MobiDB-lite"/>
    </source>
</evidence>
<comment type="caution">
    <text evidence="9">The sequence shown here is derived from an EMBL/GenBank/DDBJ whole genome shotgun (WGS) entry which is preliminary data.</text>
</comment>
<comment type="similarity">
    <text evidence="1 5">Belongs to the peptidase S8 family.</text>
</comment>
<feature type="compositionally biased region" description="Low complexity" evidence="6">
    <location>
        <begin position="279"/>
        <end position="297"/>
    </location>
</feature>
<name>A0ABV6TQL7_9ACTN</name>
<evidence type="ECO:0000256" key="5">
    <source>
        <dbReference type="PROSITE-ProRule" id="PRU01240"/>
    </source>
</evidence>
<feature type="active site" description="Charge relay system" evidence="5">
    <location>
        <position position="204"/>
    </location>
</feature>
<reference evidence="9 10" key="1">
    <citation type="submission" date="2024-09" db="EMBL/GenBank/DDBJ databases">
        <authorList>
            <person name="Sun Q."/>
            <person name="Mori K."/>
        </authorList>
    </citation>
    <scope>NUCLEOTIDE SEQUENCE [LARGE SCALE GENOMIC DNA]</scope>
    <source>
        <strain evidence="9 10">JCM 4557</strain>
    </source>
</reference>
<feature type="domain" description="Peptidase S8/S53" evidence="8">
    <location>
        <begin position="2"/>
        <end position="252"/>
    </location>
</feature>
<keyword evidence="10" id="KW-1185">Reference proteome</keyword>
<keyword evidence="7" id="KW-1133">Transmembrane helix</keyword>
<dbReference type="Proteomes" id="UP001589887">
    <property type="component" value="Unassembled WGS sequence"/>
</dbReference>
<evidence type="ECO:0000313" key="9">
    <source>
        <dbReference type="EMBL" id="MFC0848079.1"/>
    </source>
</evidence>
<dbReference type="RefSeq" id="WP_394322734.1">
    <property type="nucleotide sequence ID" value="NZ_JBHMQV010000009.1"/>
</dbReference>
<dbReference type="Gene3D" id="3.40.50.200">
    <property type="entry name" value="Peptidase S8/S53 domain"/>
    <property type="match status" value="1"/>
</dbReference>
<dbReference type="PANTHER" id="PTHR43806">
    <property type="entry name" value="PEPTIDASE S8"/>
    <property type="match status" value="1"/>
</dbReference>
<dbReference type="InterPro" id="IPR000209">
    <property type="entry name" value="Peptidase_S8/S53_dom"/>
</dbReference>
<feature type="compositionally biased region" description="Polar residues" evidence="6">
    <location>
        <begin position="22"/>
        <end position="38"/>
    </location>
</feature>
<dbReference type="InterPro" id="IPR050131">
    <property type="entry name" value="Peptidase_S8_subtilisin-like"/>
</dbReference>
<organism evidence="9 10">
    <name type="scientific">Streptomyces noboritoensis</name>
    <dbReference type="NCBI Taxonomy" id="67337"/>
    <lineage>
        <taxon>Bacteria</taxon>
        <taxon>Bacillati</taxon>
        <taxon>Actinomycetota</taxon>
        <taxon>Actinomycetes</taxon>
        <taxon>Kitasatosporales</taxon>
        <taxon>Streptomycetaceae</taxon>
        <taxon>Streptomyces</taxon>
    </lineage>
</organism>
<feature type="region of interest" description="Disordered" evidence="6">
    <location>
        <begin position="261"/>
        <end position="313"/>
    </location>
</feature>
<evidence type="ECO:0000259" key="8">
    <source>
        <dbReference type="Pfam" id="PF00082"/>
    </source>
</evidence>
<evidence type="ECO:0000313" key="10">
    <source>
        <dbReference type="Proteomes" id="UP001589887"/>
    </source>
</evidence>
<dbReference type="PROSITE" id="PS51892">
    <property type="entry name" value="SUBTILASE"/>
    <property type="match status" value="1"/>
</dbReference>
<evidence type="ECO:0000256" key="3">
    <source>
        <dbReference type="ARBA" id="ARBA00022801"/>
    </source>
</evidence>
<keyword evidence="7" id="KW-0472">Membrane</keyword>
<dbReference type="SUPFAM" id="SSF52743">
    <property type="entry name" value="Subtilisin-like"/>
    <property type="match status" value="1"/>
</dbReference>
<feature type="active site" description="Charge relay system" evidence="5">
    <location>
        <position position="3"/>
    </location>
</feature>
<proteinExistence type="inferred from homology"/>
<keyword evidence="2 5" id="KW-0645">Protease</keyword>
<feature type="transmembrane region" description="Helical" evidence="7">
    <location>
        <begin position="319"/>
        <end position="338"/>
    </location>
</feature>
<dbReference type="PANTHER" id="PTHR43806:SF11">
    <property type="entry name" value="CEREVISIN-RELATED"/>
    <property type="match status" value="1"/>
</dbReference>
<dbReference type="Pfam" id="PF00082">
    <property type="entry name" value="Peptidase_S8"/>
    <property type="match status" value="1"/>
</dbReference>
<feature type="region of interest" description="Disordered" evidence="6">
    <location>
        <begin position="17"/>
        <end position="38"/>
    </location>
</feature>
<dbReference type="EMBL" id="JBHMQV010000009">
    <property type="protein sequence ID" value="MFC0848079.1"/>
    <property type="molecule type" value="Genomic_DNA"/>
</dbReference>
<dbReference type="InterPro" id="IPR036852">
    <property type="entry name" value="Peptidase_S8/S53_dom_sf"/>
</dbReference>
<sequence length="346" mass="34832">MIDSGVDDSLDDLKGQVLPGINLSNQPGDENTDNNNHGTGMAALIAGTGKRPDGNGSFGLAPGVKILPVKMPKLTEGMKLGQNLPLVNKAMSQGIRYAADRGAKVINISQGLSEGSEELTAAVKYALGKGSLIFASAGNSGDKGNAVEFPAGTPGVVGVAAVNKAIEATKESEHGTQVDLAAPGDEIVNACTGGTQICTGHGTSGATALASASAALIWSKYPQWTNNQVLRVMLNTAGGPRNGEKRTDYIGYGVVRPRIALTNPGDPGPANEYPLPDLAAAANSPSPQAPSGAPATSKPAAPQTAASDTDGDGGGNTGLWIGLGAVAVVGAAVAVPLVRARRRRTT</sequence>
<evidence type="ECO:0000256" key="7">
    <source>
        <dbReference type="SAM" id="Phobius"/>
    </source>
</evidence>
<keyword evidence="4 5" id="KW-0720">Serine protease</keyword>
<evidence type="ECO:0000256" key="2">
    <source>
        <dbReference type="ARBA" id="ARBA00022670"/>
    </source>
</evidence>